<organism evidence="1 2">
    <name type="scientific">Lithospermum erythrorhizon</name>
    <name type="common">Purple gromwell</name>
    <name type="synonym">Lithospermum officinale var. erythrorhizon</name>
    <dbReference type="NCBI Taxonomy" id="34254"/>
    <lineage>
        <taxon>Eukaryota</taxon>
        <taxon>Viridiplantae</taxon>
        <taxon>Streptophyta</taxon>
        <taxon>Embryophyta</taxon>
        <taxon>Tracheophyta</taxon>
        <taxon>Spermatophyta</taxon>
        <taxon>Magnoliopsida</taxon>
        <taxon>eudicotyledons</taxon>
        <taxon>Gunneridae</taxon>
        <taxon>Pentapetalae</taxon>
        <taxon>asterids</taxon>
        <taxon>lamiids</taxon>
        <taxon>Boraginales</taxon>
        <taxon>Boraginaceae</taxon>
        <taxon>Boraginoideae</taxon>
        <taxon>Lithospermeae</taxon>
        <taxon>Lithospermum</taxon>
    </lineage>
</organism>
<dbReference type="EMBL" id="BAABME010013727">
    <property type="protein sequence ID" value="GAA0186465.1"/>
    <property type="molecule type" value="Genomic_DNA"/>
</dbReference>
<evidence type="ECO:0000313" key="1">
    <source>
        <dbReference type="EMBL" id="GAA0186465.1"/>
    </source>
</evidence>
<name>A0AAV3S0U5_LITER</name>
<comment type="caution">
    <text evidence="1">The sequence shown here is derived from an EMBL/GenBank/DDBJ whole genome shotgun (WGS) entry which is preliminary data.</text>
</comment>
<keyword evidence="2" id="KW-1185">Reference proteome</keyword>
<gene>
    <name evidence="1" type="ORF">LIER_33753</name>
</gene>
<proteinExistence type="predicted"/>
<dbReference type="PANTHER" id="PTHR31973:SF191">
    <property type="entry name" value="OS05G0489400 PROTEIN"/>
    <property type="match status" value="1"/>
</dbReference>
<dbReference type="AlphaFoldDB" id="A0AAV3S0U5"/>
<sequence length="183" mass="20508">MKITLCNSTFPAKVLEGKIRLLPDITQAALMVTVHELFKLTSGKNLGRRIKEKALKKINGDDVEQFNLTITYCKELMKTHPGSTCYGNYVDLSIPTEPCVFRRLYICLKPLVEGFHADCRKVIGLDGCHSKGLYKQQILTVVGLDNNNGIVNQEEYVVISDKQKGLKQVINKLLPNVVKTNCV</sequence>
<dbReference type="Proteomes" id="UP001454036">
    <property type="component" value="Unassembled WGS sequence"/>
</dbReference>
<dbReference type="PANTHER" id="PTHR31973">
    <property type="entry name" value="POLYPROTEIN, PUTATIVE-RELATED"/>
    <property type="match status" value="1"/>
</dbReference>
<protein>
    <submittedName>
        <fullName evidence="1">Uncharacterized protein</fullName>
    </submittedName>
</protein>
<accession>A0AAV3S0U5</accession>
<reference evidence="1 2" key="1">
    <citation type="submission" date="2024-01" db="EMBL/GenBank/DDBJ databases">
        <title>The complete chloroplast genome sequence of Lithospermum erythrorhizon: insights into the phylogenetic relationship among Boraginaceae species and the maternal lineages of purple gromwells.</title>
        <authorList>
            <person name="Okada T."/>
            <person name="Watanabe K."/>
        </authorList>
    </citation>
    <scope>NUCLEOTIDE SEQUENCE [LARGE SCALE GENOMIC DNA]</scope>
</reference>
<evidence type="ECO:0000313" key="2">
    <source>
        <dbReference type="Proteomes" id="UP001454036"/>
    </source>
</evidence>